<accession>A0A5J4WA47</accession>
<dbReference type="Proteomes" id="UP000324800">
    <property type="component" value="Unassembled WGS sequence"/>
</dbReference>
<comment type="caution">
    <text evidence="2">The sequence shown here is derived from an EMBL/GenBank/DDBJ whole genome shotgun (WGS) entry which is preliminary data.</text>
</comment>
<organism evidence="2 3">
    <name type="scientific">Streblomastix strix</name>
    <dbReference type="NCBI Taxonomy" id="222440"/>
    <lineage>
        <taxon>Eukaryota</taxon>
        <taxon>Metamonada</taxon>
        <taxon>Preaxostyla</taxon>
        <taxon>Oxymonadida</taxon>
        <taxon>Streblomastigidae</taxon>
        <taxon>Streblomastix</taxon>
    </lineage>
</organism>
<name>A0A5J4WA47_9EUKA</name>
<reference evidence="2 3" key="1">
    <citation type="submission" date="2019-03" db="EMBL/GenBank/DDBJ databases">
        <title>Single cell metagenomics reveals metabolic interactions within the superorganism composed of flagellate Streblomastix strix and complex community of Bacteroidetes bacteria on its surface.</title>
        <authorList>
            <person name="Treitli S.C."/>
            <person name="Kolisko M."/>
            <person name="Husnik F."/>
            <person name="Keeling P."/>
            <person name="Hampl V."/>
        </authorList>
    </citation>
    <scope>NUCLEOTIDE SEQUENCE [LARGE SCALE GENOMIC DNA]</scope>
    <source>
        <strain evidence="2">ST1C</strain>
    </source>
</reference>
<proteinExistence type="predicted"/>
<dbReference type="EMBL" id="SNRW01002749">
    <property type="protein sequence ID" value="KAA6391821.1"/>
    <property type="molecule type" value="Genomic_DNA"/>
</dbReference>
<dbReference type="AlphaFoldDB" id="A0A5J4WA47"/>
<protein>
    <submittedName>
        <fullName evidence="2">Uncharacterized protein</fullName>
    </submittedName>
</protein>
<sequence length="225" mass="25149">MGRPRDTPNAIRAQQQRDATTKLYEHYYGKKASDLNPTSKRASKCETQLLFQLKEEILGLELNKEGVYPSSGDADAEDDIETASLVVLIQRACVAASTALIHFDFPVTQRLILTCIHVAKVIAGDASQRRDVKLVADEFKPLIGKKGTIPNALSRQSKDQNMELNTTIKLVSSKSPIPEEQLTQPQAIQQIQSSIRQQPLSQQEQQQQTASIPQYKLPNYYNNQS</sequence>
<feature type="compositionally biased region" description="Low complexity" evidence="1">
    <location>
        <begin position="193"/>
        <end position="208"/>
    </location>
</feature>
<evidence type="ECO:0000313" key="3">
    <source>
        <dbReference type="Proteomes" id="UP000324800"/>
    </source>
</evidence>
<evidence type="ECO:0000256" key="1">
    <source>
        <dbReference type="SAM" id="MobiDB-lite"/>
    </source>
</evidence>
<feature type="region of interest" description="Disordered" evidence="1">
    <location>
        <begin position="193"/>
        <end position="225"/>
    </location>
</feature>
<gene>
    <name evidence="2" type="ORF">EZS28_012651</name>
</gene>
<evidence type="ECO:0000313" key="2">
    <source>
        <dbReference type="EMBL" id="KAA6391821.1"/>
    </source>
</evidence>